<evidence type="ECO:0000313" key="2">
    <source>
        <dbReference type="EMBL" id="KAE8995189.1"/>
    </source>
</evidence>
<dbReference type="PANTHER" id="PTHR46586:SF3">
    <property type="entry name" value="ANKYRIN REPEAT-CONTAINING PROTEIN"/>
    <property type="match status" value="1"/>
</dbReference>
<sequence>MVALPHVMDLIDTLLMTPQEALLEAATTDDESWVHGLLNAYRDTQRSPLYLTDALVAAASGGCMGSFDILLWEGIAAYHGPLYDLPEAIRDMVVKDIVEYVVKEVVDGDENDDSGRIVPPWSDIHLVLEGAASNGHLDVVKFLTNHARENGYVEGLTMHSRSSSDALTCAILGKHGEVVEYLMTLVDEFRWNMKLAFEAAVRGDQHVLAERIYEMYPSTVQGENLFVALVRDGGTNAIKYLYDNGRDDLDLLNGAFLVAAENGSTGVIDFLLETGSISSEIFDEAFVAASGSVLRAKTVSFLYEKKPATSEAINKVFASTHSFAVTKLLYENEVIPREAIIAAFRKATLYGIGHFFRLTKDKLDTVRLLCELDCIPAEVIGKAYSDAATRHLTQIMELLRDHRKLFISGTYSINT</sequence>
<reference evidence="7 8" key="1">
    <citation type="submission" date="2018-08" db="EMBL/GenBank/DDBJ databases">
        <title>Genomic investigation of the strawberry pathogen Phytophthora fragariae indicates pathogenicity is determined by transcriptional variation in three key races.</title>
        <authorList>
            <person name="Adams T.M."/>
            <person name="Armitage A.D."/>
            <person name="Sobczyk M.K."/>
            <person name="Bates H.J."/>
            <person name="Dunwell J.M."/>
            <person name="Nellist C.F."/>
            <person name="Harrison R.J."/>
        </authorList>
    </citation>
    <scope>NUCLEOTIDE SEQUENCE [LARGE SCALE GENOMIC DNA]</scope>
    <source>
        <strain evidence="6 11">BC-23</strain>
        <strain evidence="5 8">NOV-5</strain>
        <strain evidence="4 9">NOV-71</strain>
        <strain evidence="1 7">NOV-9</strain>
        <strain evidence="3 12">ONT-3</strain>
        <strain evidence="2 10">SCRP245</strain>
    </source>
</reference>
<dbReference type="InterPro" id="IPR036770">
    <property type="entry name" value="Ankyrin_rpt-contain_sf"/>
</dbReference>
<dbReference type="Proteomes" id="UP000488956">
    <property type="component" value="Unassembled WGS sequence"/>
</dbReference>
<gene>
    <name evidence="6" type="ORF">PF004_g17274</name>
    <name evidence="5" type="ORF">PF006_g16977</name>
    <name evidence="4" type="ORF">PF007_g16649</name>
    <name evidence="1" type="ORF">PF009_g18341</name>
    <name evidence="3" type="ORF">PF010_g16838</name>
    <name evidence="2" type="ORF">PF011_g16435</name>
</gene>
<evidence type="ECO:0000313" key="4">
    <source>
        <dbReference type="EMBL" id="KAE9097367.1"/>
    </source>
</evidence>
<dbReference type="EMBL" id="QXFZ01001083">
    <property type="protein sequence ID" value="KAE9097367.1"/>
    <property type="molecule type" value="Genomic_DNA"/>
</dbReference>
<evidence type="ECO:0000313" key="5">
    <source>
        <dbReference type="EMBL" id="KAE9125355.1"/>
    </source>
</evidence>
<evidence type="ECO:0000313" key="12">
    <source>
        <dbReference type="Proteomes" id="UP000488956"/>
    </source>
</evidence>
<name>A0A6A3RNL1_9STRA</name>
<dbReference type="EMBL" id="QXFW01001175">
    <property type="protein sequence ID" value="KAE8995189.1"/>
    <property type="molecule type" value="Genomic_DNA"/>
</dbReference>
<evidence type="ECO:0000313" key="1">
    <source>
        <dbReference type="EMBL" id="KAE8931601.1"/>
    </source>
</evidence>
<proteinExistence type="predicted"/>
<evidence type="ECO:0000313" key="6">
    <source>
        <dbReference type="EMBL" id="KAE9206509.1"/>
    </source>
</evidence>
<dbReference type="EMBL" id="QXGC01001283">
    <property type="protein sequence ID" value="KAE9206509.1"/>
    <property type="molecule type" value="Genomic_DNA"/>
</dbReference>
<accession>A0A6A3RNL1</accession>
<dbReference type="EMBL" id="QXFX01001178">
    <property type="protein sequence ID" value="KAE9095097.1"/>
    <property type="molecule type" value="Genomic_DNA"/>
</dbReference>
<dbReference type="EMBL" id="QXGA01001218">
    <property type="protein sequence ID" value="KAE9125355.1"/>
    <property type="molecule type" value="Genomic_DNA"/>
</dbReference>
<evidence type="ECO:0008006" key="13">
    <source>
        <dbReference type="Google" id="ProtNLM"/>
    </source>
</evidence>
<dbReference type="InterPro" id="IPR052050">
    <property type="entry name" value="SecEffector_AnkRepeat"/>
</dbReference>
<dbReference type="SUPFAM" id="SSF48403">
    <property type="entry name" value="Ankyrin repeat"/>
    <property type="match status" value="1"/>
</dbReference>
<protein>
    <recommendedName>
        <fullName evidence="13">Ankyrin repeat protein</fullName>
    </recommendedName>
</protein>
<dbReference type="Proteomes" id="UP000476176">
    <property type="component" value="Unassembled WGS sequence"/>
</dbReference>
<organism evidence="4 9">
    <name type="scientific">Phytophthora fragariae</name>
    <dbReference type="NCBI Taxonomy" id="53985"/>
    <lineage>
        <taxon>Eukaryota</taxon>
        <taxon>Sar</taxon>
        <taxon>Stramenopiles</taxon>
        <taxon>Oomycota</taxon>
        <taxon>Peronosporomycetes</taxon>
        <taxon>Peronosporales</taxon>
        <taxon>Peronosporaceae</taxon>
        <taxon>Phytophthora</taxon>
    </lineage>
</organism>
<dbReference type="EMBL" id="QXGF01001220">
    <property type="protein sequence ID" value="KAE8931601.1"/>
    <property type="molecule type" value="Genomic_DNA"/>
</dbReference>
<dbReference type="Proteomes" id="UP000460718">
    <property type="component" value="Unassembled WGS sequence"/>
</dbReference>
<evidence type="ECO:0000313" key="7">
    <source>
        <dbReference type="Proteomes" id="UP000429523"/>
    </source>
</evidence>
<dbReference type="Proteomes" id="UP000441208">
    <property type="component" value="Unassembled WGS sequence"/>
</dbReference>
<dbReference type="Proteomes" id="UP000429523">
    <property type="component" value="Unassembled WGS sequence"/>
</dbReference>
<evidence type="ECO:0000313" key="11">
    <source>
        <dbReference type="Proteomes" id="UP000476176"/>
    </source>
</evidence>
<evidence type="ECO:0000313" key="10">
    <source>
        <dbReference type="Proteomes" id="UP000460718"/>
    </source>
</evidence>
<evidence type="ECO:0000313" key="9">
    <source>
        <dbReference type="Proteomes" id="UP000441208"/>
    </source>
</evidence>
<evidence type="ECO:0000313" key="3">
    <source>
        <dbReference type="EMBL" id="KAE9095097.1"/>
    </source>
</evidence>
<dbReference type="PANTHER" id="PTHR46586">
    <property type="entry name" value="ANKYRIN REPEAT-CONTAINING PROTEIN"/>
    <property type="match status" value="1"/>
</dbReference>
<evidence type="ECO:0000313" key="8">
    <source>
        <dbReference type="Proteomes" id="UP000440732"/>
    </source>
</evidence>
<dbReference type="AlphaFoldDB" id="A0A6A3RNL1"/>
<dbReference type="Gene3D" id="1.25.40.20">
    <property type="entry name" value="Ankyrin repeat-containing domain"/>
    <property type="match status" value="1"/>
</dbReference>
<dbReference type="Proteomes" id="UP000440732">
    <property type="component" value="Unassembled WGS sequence"/>
</dbReference>
<comment type="caution">
    <text evidence="4">The sequence shown here is derived from an EMBL/GenBank/DDBJ whole genome shotgun (WGS) entry which is preliminary data.</text>
</comment>